<dbReference type="EMBL" id="CAJQZC010000001">
    <property type="protein sequence ID" value="CAG4888815.1"/>
    <property type="molecule type" value="Genomic_DNA"/>
</dbReference>
<keyword evidence="2" id="KW-0238">DNA-binding</keyword>
<dbReference type="Pfam" id="PF13377">
    <property type="entry name" value="Peripla_BP_3"/>
    <property type="match status" value="1"/>
</dbReference>
<dbReference type="Pfam" id="PF00356">
    <property type="entry name" value="LacI"/>
    <property type="match status" value="1"/>
</dbReference>
<dbReference type="Gene3D" id="3.40.50.2300">
    <property type="match status" value="2"/>
</dbReference>
<dbReference type="CDD" id="cd01392">
    <property type="entry name" value="HTH_LacI"/>
    <property type="match status" value="1"/>
</dbReference>
<evidence type="ECO:0000259" key="4">
    <source>
        <dbReference type="PROSITE" id="PS50932"/>
    </source>
</evidence>
<sequence>MREVNRVLPTLRDVANAAEVSVGTASKVLSGVPGVSEARAQRVWDAARQLGYRRNGIAADLRRGRPSSIGFVLPDLTNQFFVDIARALENHALEHGYQLIMAHADEDPAREMERIRFVMSRQVAGMIIIPCRGYEHAIKEARECNVPLVMADRVDETFPANTVTTDSHGASLDGTAHLVALGHRRIAFLVNTLDLVNSRERADGYIDAMRRAGLDSFVQVVECGMTAAEIHASTLDVLSAAVRPTALFAAGNVTTLGALRAVRDANLRLPEDISLLSFDDAPWMSVLRPYLSSIRQPVEAIGHAIWQLMLKLLNGERGEPAHLTFKAELLVRESTARLPDEVPALQRGQAAITR</sequence>
<keyword evidence="1" id="KW-0805">Transcription regulation</keyword>
<evidence type="ECO:0000256" key="2">
    <source>
        <dbReference type="ARBA" id="ARBA00023125"/>
    </source>
</evidence>
<dbReference type="PROSITE" id="PS00356">
    <property type="entry name" value="HTH_LACI_1"/>
    <property type="match status" value="1"/>
</dbReference>
<dbReference type="PANTHER" id="PTHR30146:SF109">
    <property type="entry name" value="HTH-TYPE TRANSCRIPTIONAL REGULATOR GALS"/>
    <property type="match status" value="1"/>
</dbReference>
<dbReference type="InterPro" id="IPR000843">
    <property type="entry name" value="HTH_LacI"/>
</dbReference>
<accession>A0A9N8X081</accession>
<dbReference type="PANTHER" id="PTHR30146">
    <property type="entry name" value="LACI-RELATED TRANSCRIPTIONAL REPRESSOR"/>
    <property type="match status" value="1"/>
</dbReference>
<evidence type="ECO:0000256" key="3">
    <source>
        <dbReference type="ARBA" id="ARBA00023163"/>
    </source>
</evidence>
<keyword evidence="6" id="KW-1185">Reference proteome</keyword>
<dbReference type="SUPFAM" id="SSF53822">
    <property type="entry name" value="Periplasmic binding protein-like I"/>
    <property type="match status" value="1"/>
</dbReference>
<protein>
    <submittedName>
        <fullName evidence="5">Catabolite control protein A</fullName>
    </submittedName>
</protein>
<keyword evidence="3" id="KW-0804">Transcription</keyword>
<dbReference type="PROSITE" id="PS50932">
    <property type="entry name" value="HTH_LACI_2"/>
    <property type="match status" value="1"/>
</dbReference>
<name>A0A9N8X081_9BURK</name>
<dbReference type="SMART" id="SM00354">
    <property type="entry name" value="HTH_LACI"/>
    <property type="match status" value="1"/>
</dbReference>
<dbReference type="GO" id="GO:0003700">
    <property type="term" value="F:DNA-binding transcription factor activity"/>
    <property type="evidence" value="ECO:0007669"/>
    <property type="project" value="TreeGrafter"/>
</dbReference>
<dbReference type="InterPro" id="IPR010982">
    <property type="entry name" value="Lambda_DNA-bd_dom_sf"/>
</dbReference>
<dbReference type="SUPFAM" id="SSF47413">
    <property type="entry name" value="lambda repressor-like DNA-binding domains"/>
    <property type="match status" value="1"/>
</dbReference>
<proteinExistence type="predicted"/>
<evidence type="ECO:0000313" key="6">
    <source>
        <dbReference type="Proteomes" id="UP000789704"/>
    </source>
</evidence>
<evidence type="ECO:0000313" key="5">
    <source>
        <dbReference type="EMBL" id="CAG4888815.1"/>
    </source>
</evidence>
<reference evidence="5" key="1">
    <citation type="submission" date="2021-04" db="EMBL/GenBank/DDBJ databases">
        <authorList>
            <person name="Vanwijnsberghe S."/>
        </authorList>
    </citation>
    <scope>NUCLEOTIDE SEQUENCE</scope>
    <source>
        <strain evidence="5">LMG 31841</strain>
    </source>
</reference>
<feature type="domain" description="HTH lacI-type" evidence="4">
    <location>
        <begin position="9"/>
        <end position="63"/>
    </location>
</feature>
<gene>
    <name evidence="5" type="primary">ccpA_1</name>
    <name evidence="5" type="ORF">LMG31841_00788</name>
</gene>
<dbReference type="InterPro" id="IPR028082">
    <property type="entry name" value="Peripla_BP_I"/>
</dbReference>
<comment type="caution">
    <text evidence="5">The sequence shown here is derived from an EMBL/GenBank/DDBJ whole genome shotgun (WGS) entry which is preliminary data.</text>
</comment>
<dbReference type="Proteomes" id="UP000789704">
    <property type="component" value="Unassembled WGS sequence"/>
</dbReference>
<dbReference type="GO" id="GO:0000976">
    <property type="term" value="F:transcription cis-regulatory region binding"/>
    <property type="evidence" value="ECO:0007669"/>
    <property type="project" value="TreeGrafter"/>
</dbReference>
<dbReference type="Gene3D" id="1.10.260.40">
    <property type="entry name" value="lambda repressor-like DNA-binding domains"/>
    <property type="match status" value="1"/>
</dbReference>
<evidence type="ECO:0000256" key="1">
    <source>
        <dbReference type="ARBA" id="ARBA00023015"/>
    </source>
</evidence>
<dbReference type="AlphaFoldDB" id="A0A9N8X081"/>
<dbReference type="RefSeq" id="WP_228874826.1">
    <property type="nucleotide sequence ID" value="NZ_CAJQYZ010000007.1"/>
</dbReference>
<dbReference type="InterPro" id="IPR046335">
    <property type="entry name" value="LacI/GalR-like_sensor"/>
</dbReference>
<organism evidence="5 6">
    <name type="scientific">Paraburkholderia saeva</name>
    <dbReference type="NCBI Taxonomy" id="2777537"/>
    <lineage>
        <taxon>Bacteria</taxon>
        <taxon>Pseudomonadati</taxon>
        <taxon>Pseudomonadota</taxon>
        <taxon>Betaproteobacteria</taxon>
        <taxon>Burkholderiales</taxon>
        <taxon>Burkholderiaceae</taxon>
        <taxon>Paraburkholderia</taxon>
    </lineage>
</organism>
<dbReference type="CDD" id="cd06267">
    <property type="entry name" value="PBP1_LacI_sugar_binding-like"/>
    <property type="match status" value="1"/>
</dbReference>